<dbReference type="GO" id="GO:0005524">
    <property type="term" value="F:ATP binding"/>
    <property type="evidence" value="ECO:0007669"/>
    <property type="project" value="UniProtKB-KW"/>
</dbReference>
<evidence type="ECO:0000256" key="1">
    <source>
        <dbReference type="ARBA" id="ARBA00005417"/>
    </source>
</evidence>
<keyword evidence="3" id="KW-1003">Cell membrane</keyword>
<dbReference type="InterPro" id="IPR050095">
    <property type="entry name" value="ECF_ABC_transporter_ATP-bd"/>
</dbReference>
<keyword evidence="4" id="KW-0547">Nucleotide-binding</keyword>
<evidence type="ECO:0000259" key="9">
    <source>
        <dbReference type="PROSITE" id="PS50893"/>
    </source>
</evidence>
<dbReference type="InterPro" id="IPR015856">
    <property type="entry name" value="ABC_transpr_CbiO/EcfA_su"/>
</dbReference>
<dbReference type="Pfam" id="PF00005">
    <property type="entry name" value="ABC_tran"/>
    <property type="match status" value="1"/>
</dbReference>
<dbReference type="AlphaFoldDB" id="A0A927BR39"/>
<evidence type="ECO:0000313" key="10">
    <source>
        <dbReference type="EMBL" id="MBD2845202.1"/>
    </source>
</evidence>
<name>A0A927BR39_9BACL</name>
<evidence type="ECO:0000256" key="8">
    <source>
        <dbReference type="SAM" id="MobiDB-lite"/>
    </source>
</evidence>
<evidence type="ECO:0000256" key="3">
    <source>
        <dbReference type="ARBA" id="ARBA00022475"/>
    </source>
</evidence>
<sequence length="295" mass="31360">MQSEVEEGEEKMNCTSPFSLDNVTVQASRPTAELEGEEPSTLLTVEALQVQPGEWVQLIGPNGSGKTTLVRLLTGHLGTGLHVQGQLSRGFAGEEEIAYVMQHPDAALVGSTPREDILMGLELRGLPAARMPQLLELALASTGLEALADRPIEQLSGGQKQLTALAGCIAGGAQVLVLDEATSMLDAESARLVLYTVRELHGAGTAVVWVTHRQEEWARGDRLIALQKGRIAFDGAIDDFYGGTDGCGAQSVCGAMGLPVPEIVQVGLHLRARGYPLQVLPLTALELAEEVGPWR</sequence>
<feature type="domain" description="ABC transporter" evidence="9">
    <location>
        <begin position="18"/>
        <end position="253"/>
    </location>
</feature>
<comment type="caution">
    <text evidence="10">The sequence shown here is derived from an EMBL/GenBank/DDBJ whole genome shotgun (WGS) entry which is preliminary data.</text>
</comment>
<dbReference type="GO" id="GO:0042626">
    <property type="term" value="F:ATPase-coupled transmembrane transporter activity"/>
    <property type="evidence" value="ECO:0007669"/>
    <property type="project" value="TreeGrafter"/>
</dbReference>
<evidence type="ECO:0000256" key="6">
    <source>
        <dbReference type="ARBA" id="ARBA00022967"/>
    </source>
</evidence>
<keyword evidence="2" id="KW-0813">Transport</keyword>
<dbReference type="GO" id="GO:0016887">
    <property type="term" value="F:ATP hydrolysis activity"/>
    <property type="evidence" value="ECO:0007669"/>
    <property type="project" value="InterPro"/>
</dbReference>
<keyword evidence="7" id="KW-0472">Membrane</keyword>
<evidence type="ECO:0000256" key="2">
    <source>
        <dbReference type="ARBA" id="ARBA00022448"/>
    </source>
</evidence>
<evidence type="ECO:0000256" key="5">
    <source>
        <dbReference type="ARBA" id="ARBA00022840"/>
    </source>
</evidence>
<keyword evidence="11" id="KW-1185">Reference proteome</keyword>
<dbReference type="Gene3D" id="3.40.50.300">
    <property type="entry name" value="P-loop containing nucleotide triphosphate hydrolases"/>
    <property type="match status" value="1"/>
</dbReference>
<gene>
    <name evidence="10" type="ORF">IDH44_08360</name>
</gene>
<dbReference type="InterPro" id="IPR027417">
    <property type="entry name" value="P-loop_NTPase"/>
</dbReference>
<dbReference type="CDD" id="cd03225">
    <property type="entry name" value="ABC_cobalt_CbiO_domain1"/>
    <property type="match status" value="1"/>
</dbReference>
<feature type="region of interest" description="Disordered" evidence="8">
    <location>
        <begin position="1"/>
        <end position="21"/>
    </location>
</feature>
<dbReference type="GO" id="GO:0043190">
    <property type="term" value="C:ATP-binding cassette (ABC) transporter complex"/>
    <property type="evidence" value="ECO:0007669"/>
    <property type="project" value="TreeGrafter"/>
</dbReference>
<dbReference type="InterPro" id="IPR003593">
    <property type="entry name" value="AAA+_ATPase"/>
</dbReference>
<accession>A0A927BR39</accession>
<protein>
    <submittedName>
        <fullName evidence="10">ABC transporter ATP-binding protein</fullName>
    </submittedName>
</protein>
<dbReference type="Proteomes" id="UP000621560">
    <property type="component" value="Unassembled WGS sequence"/>
</dbReference>
<comment type="similarity">
    <text evidence="1">Belongs to the ABC transporter superfamily.</text>
</comment>
<keyword evidence="5 10" id="KW-0067">ATP-binding</keyword>
<evidence type="ECO:0000256" key="4">
    <source>
        <dbReference type="ARBA" id="ARBA00022741"/>
    </source>
</evidence>
<dbReference type="SMART" id="SM00382">
    <property type="entry name" value="AAA"/>
    <property type="match status" value="1"/>
</dbReference>
<keyword evidence="6" id="KW-1278">Translocase</keyword>
<proteinExistence type="inferred from homology"/>
<dbReference type="PANTHER" id="PTHR43553">
    <property type="entry name" value="HEAVY METAL TRANSPORTER"/>
    <property type="match status" value="1"/>
</dbReference>
<dbReference type="SUPFAM" id="SSF52540">
    <property type="entry name" value="P-loop containing nucleoside triphosphate hydrolases"/>
    <property type="match status" value="1"/>
</dbReference>
<reference evidence="10" key="1">
    <citation type="submission" date="2020-09" db="EMBL/GenBank/DDBJ databases">
        <title>A novel bacterium of genus Paenibacillus, isolated from South China Sea.</title>
        <authorList>
            <person name="Huang H."/>
            <person name="Mo K."/>
            <person name="Hu Y."/>
        </authorList>
    </citation>
    <scope>NUCLEOTIDE SEQUENCE</scope>
    <source>
        <strain evidence="10">IB182496</strain>
    </source>
</reference>
<dbReference type="EMBL" id="JACXIZ010000014">
    <property type="protein sequence ID" value="MBD2845202.1"/>
    <property type="molecule type" value="Genomic_DNA"/>
</dbReference>
<evidence type="ECO:0000313" key="11">
    <source>
        <dbReference type="Proteomes" id="UP000621560"/>
    </source>
</evidence>
<dbReference type="PANTHER" id="PTHR43553:SF24">
    <property type="entry name" value="ENERGY-COUPLING FACTOR TRANSPORTER ATP-BINDING PROTEIN ECFA1"/>
    <property type="match status" value="1"/>
</dbReference>
<dbReference type="PROSITE" id="PS50893">
    <property type="entry name" value="ABC_TRANSPORTER_2"/>
    <property type="match status" value="1"/>
</dbReference>
<evidence type="ECO:0000256" key="7">
    <source>
        <dbReference type="ARBA" id="ARBA00023136"/>
    </source>
</evidence>
<dbReference type="RefSeq" id="WP_190916573.1">
    <property type="nucleotide sequence ID" value="NZ_JACXIZ010000014.1"/>
</dbReference>
<organism evidence="10 11">
    <name type="scientific">Paenibacillus sabuli</name>
    <dbReference type="NCBI Taxonomy" id="2772509"/>
    <lineage>
        <taxon>Bacteria</taxon>
        <taxon>Bacillati</taxon>
        <taxon>Bacillota</taxon>
        <taxon>Bacilli</taxon>
        <taxon>Bacillales</taxon>
        <taxon>Paenibacillaceae</taxon>
        <taxon>Paenibacillus</taxon>
    </lineage>
</organism>
<dbReference type="InterPro" id="IPR003439">
    <property type="entry name" value="ABC_transporter-like_ATP-bd"/>
</dbReference>